<keyword evidence="1" id="KW-0472">Membrane</keyword>
<name>A0A4D6KE25_9EURY</name>
<evidence type="ECO:0000313" key="2">
    <source>
        <dbReference type="EMBL" id="QCD65572.1"/>
    </source>
</evidence>
<dbReference type="RefSeq" id="WP_015761931.1">
    <property type="nucleotide sequence ID" value="NZ_CP039375.1"/>
</dbReference>
<dbReference type="InterPro" id="IPR058336">
    <property type="entry name" value="VP3-like_halobact-type"/>
</dbReference>
<reference evidence="2 3" key="2">
    <citation type="submission" date="2019-04" db="EMBL/GenBank/DDBJ databases">
        <authorList>
            <person name="Yang S."/>
            <person name="Wei W."/>
        </authorList>
    </citation>
    <scope>NUCLEOTIDE SEQUENCE [LARGE SCALE GENOMIC DNA]</scope>
    <source>
        <strain evidence="3">ZP60</strain>
    </source>
</reference>
<accession>A0A4D6KE25</accession>
<organism evidence="2 3">
    <name type="scientific">Halomicrobium mukohataei</name>
    <dbReference type="NCBI Taxonomy" id="57705"/>
    <lineage>
        <taxon>Archaea</taxon>
        <taxon>Methanobacteriati</taxon>
        <taxon>Methanobacteriota</taxon>
        <taxon>Stenosarchaea group</taxon>
        <taxon>Halobacteria</taxon>
        <taxon>Halobacteriales</taxon>
        <taxon>Haloarculaceae</taxon>
        <taxon>Halomicrobium</taxon>
    </lineage>
</organism>
<reference evidence="2 3" key="1">
    <citation type="submission" date="2019-04" db="EMBL/GenBank/DDBJ databases">
        <title>Complete genome sequence of Arthrobacter sp. ZXY-2 associated with effective atrazine degradation and salt adaptation.</title>
        <authorList>
            <person name="Zhao X."/>
        </authorList>
    </citation>
    <scope>NUCLEOTIDE SEQUENCE [LARGE SCALE GENOMIC DNA]</scope>
    <source>
        <strain evidence="3">ZP60</strain>
    </source>
</reference>
<feature type="transmembrane region" description="Helical" evidence="1">
    <location>
        <begin position="59"/>
        <end position="77"/>
    </location>
</feature>
<gene>
    <name evidence="2" type="ORF">E5139_07945</name>
</gene>
<dbReference type="EMBL" id="CP039375">
    <property type="protein sequence ID" value="QCD65572.1"/>
    <property type="molecule type" value="Genomic_DNA"/>
</dbReference>
<keyword evidence="1" id="KW-0812">Transmembrane</keyword>
<feature type="transmembrane region" description="Helical" evidence="1">
    <location>
        <begin position="21"/>
        <end position="39"/>
    </location>
</feature>
<dbReference type="AlphaFoldDB" id="A0A4D6KE25"/>
<evidence type="ECO:0000256" key="1">
    <source>
        <dbReference type="SAM" id="Phobius"/>
    </source>
</evidence>
<keyword evidence="1" id="KW-1133">Transmembrane helix</keyword>
<evidence type="ECO:0000313" key="3">
    <source>
        <dbReference type="Proteomes" id="UP000297053"/>
    </source>
</evidence>
<dbReference type="OMA" id="DITITWL"/>
<dbReference type="GeneID" id="42178859"/>
<protein>
    <submittedName>
        <fullName evidence="2">Uncharacterized protein</fullName>
    </submittedName>
</protein>
<sequence length="138" mass="14924">MSSQYKNRVSDMASDYMNIRSLPAMLSVGFILASLYQFGGISDVTLTWLADSGGYTLTNQHAIMVSLGAFAAAFASSETKRFEHYERWEQVAIAAGPGVILGQQYVTEVNDFLLSLGDPLGMQLAFGATILSWGVAVQ</sequence>
<dbReference type="KEGG" id="halz:E5139_07945"/>
<proteinExistence type="predicted"/>
<dbReference type="Pfam" id="PF26064">
    <property type="entry name" value="DUF8023"/>
    <property type="match status" value="1"/>
</dbReference>
<dbReference type="Proteomes" id="UP000297053">
    <property type="component" value="Chromosome"/>
</dbReference>